<keyword evidence="1" id="KW-0812">Transmembrane</keyword>
<dbReference type="Proteomes" id="UP001189429">
    <property type="component" value="Unassembled WGS sequence"/>
</dbReference>
<proteinExistence type="predicted"/>
<evidence type="ECO:0000313" key="2">
    <source>
        <dbReference type="EMBL" id="CAK0806961.1"/>
    </source>
</evidence>
<protein>
    <submittedName>
        <fullName evidence="2">Uncharacterized protein</fullName>
    </submittedName>
</protein>
<accession>A0ABN9QLG9</accession>
<gene>
    <name evidence="2" type="ORF">PCOR1329_LOCUS12998</name>
</gene>
<keyword evidence="1" id="KW-0472">Membrane</keyword>
<organism evidence="2 3">
    <name type="scientific">Prorocentrum cordatum</name>
    <dbReference type="NCBI Taxonomy" id="2364126"/>
    <lineage>
        <taxon>Eukaryota</taxon>
        <taxon>Sar</taxon>
        <taxon>Alveolata</taxon>
        <taxon>Dinophyceae</taxon>
        <taxon>Prorocentrales</taxon>
        <taxon>Prorocentraceae</taxon>
        <taxon>Prorocentrum</taxon>
    </lineage>
</organism>
<name>A0ABN9QLG9_9DINO</name>
<comment type="caution">
    <text evidence="2">The sequence shown here is derived from an EMBL/GenBank/DDBJ whole genome shotgun (WGS) entry which is preliminary data.</text>
</comment>
<reference evidence="2" key="1">
    <citation type="submission" date="2023-10" db="EMBL/GenBank/DDBJ databases">
        <authorList>
            <person name="Chen Y."/>
            <person name="Shah S."/>
            <person name="Dougan E. K."/>
            <person name="Thang M."/>
            <person name="Chan C."/>
        </authorList>
    </citation>
    <scope>NUCLEOTIDE SEQUENCE [LARGE SCALE GENOMIC DNA]</scope>
</reference>
<keyword evidence="3" id="KW-1185">Reference proteome</keyword>
<sequence>MPDLALGPTACPPDVPAARAARRAQYTFRHMMGGYALASRLVVGVIEATGIITAVLGILGCWCAAYLRCAGLLLVYVVDVPLMANCEGWVNSIDEMQKEHGWNALMYDLAIGGYCNSERTLFFMLTAITFALCLYVAACSRRYAEVMDQAPRHLLRVPKDLPSGAYYASSHGERVRLNGDAAAPPRLLGAQHALPGGSPEVRGNCDCRLSLVKRGRGVNSAHSSAHCLSLLTPAICLCLAACNTALAYCCFR</sequence>
<dbReference type="EMBL" id="CAUYUJ010003814">
    <property type="protein sequence ID" value="CAK0806961.1"/>
    <property type="molecule type" value="Genomic_DNA"/>
</dbReference>
<evidence type="ECO:0000313" key="3">
    <source>
        <dbReference type="Proteomes" id="UP001189429"/>
    </source>
</evidence>
<feature type="transmembrane region" description="Helical" evidence="1">
    <location>
        <begin position="41"/>
        <end position="67"/>
    </location>
</feature>
<keyword evidence="1" id="KW-1133">Transmembrane helix</keyword>
<evidence type="ECO:0000256" key="1">
    <source>
        <dbReference type="SAM" id="Phobius"/>
    </source>
</evidence>
<feature type="transmembrane region" description="Helical" evidence="1">
    <location>
        <begin position="121"/>
        <end position="138"/>
    </location>
</feature>